<dbReference type="GO" id="GO:0005829">
    <property type="term" value="C:cytosol"/>
    <property type="evidence" value="ECO:0007669"/>
    <property type="project" value="TreeGrafter"/>
</dbReference>
<gene>
    <name evidence="3" type="ORF">NCTC11862_01989</name>
</gene>
<dbReference type="GO" id="GO:0016787">
    <property type="term" value="F:hydrolase activity"/>
    <property type="evidence" value="ECO:0007669"/>
    <property type="project" value="InterPro"/>
</dbReference>
<protein>
    <submittedName>
        <fullName evidence="3">Putative helicase</fullName>
    </submittedName>
</protein>
<dbReference type="SUPFAM" id="SSF52540">
    <property type="entry name" value="P-loop containing nucleoside triphosphate hydrolases"/>
    <property type="match status" value="1"/>
</dbReference>
<keyword evidence="4" id="KW-1185">Reference proteome</keyword>
<dbReference type="SMART" id="SM00487">
    <property type="entry name" value="DEXDc"/>
    <property type="match status" value="1"/>
</dbReference>
<dbReference type="Pfam" id="PF00271">
    <property type="entry name" value="Helicase_C"/>
    <property type="match status" value="1"/>
</dbReference>
<dbReference type="OrthoDB" id="9776021at2"/>
<dbReference type="InterPro" id="IPR014001">
    <property type="entry name" value="Helicase_ATP-bd"/>
</dbReference>
<dbReference type="CDD" id="cd09204">
    <property type="entry name" value="PLDc_N_DEXD_b2"/>
    <property type="match status" value="1"/>
</dbReference>
<dbReference type="Pfam" id="PF13091">
    <property type="entry name" value="PLDc_2"/>
    <property type="match status" value="1"/>
</dbReference>
<dbReference type="InterPro" id="IPR021835">
    <property type="entry name" value="DUF3427"/>
</dbReference>
<dbReference type="AlphaFoldDB" id="A0A376CP11"/>
<dbReference type="Proteomes" id="UP000254467">
    <property type="component" value="Unassembled WGS sequence"/>
</dbReference>
<dbReference type="Pfam" id="PF04851">
    <property type="entry name" value="ResIII"/>
    <property type="match status" value="1"/>
</dbReference>
<evidence type="ECO:0000259" key="2">
    <source>
        <dbReference type="PROSITE" id="PS51194"/>
    </source>
</evidence>
<dbReference type="PROSITE" id="PS51194">
    <property type="entry name" value="HELICASE_CTER"/>
    <property type="match status" value="1"/>
</dbReference>
<dbReference type="GO" id="GO:0003677">
    <property type="term" value="F:DNA binding"/>
    <property type="evidence" value="ECO:0007669"/>
    <property type="project" value="InterPro"/>
</dbReference>
<evidence type="ECO:0000313" key="3">
    <source>
        <dbReference type="EMBL" id="STC70180.1"/>
    </source>
</evidence>
<dbReference type="CDD" id="cd18032">
    <property type="entry name" value="DEXHc_RE_I_III_res"/>
    <property type="match status" value="1"/>
</dbReference>
<dbReference type="Pfam" id="PF26350">
    <property type="entry name" value="DUF8090"/>
    <property type="match status" value="1"/>
</dbReference>
<evidence type="ECO:0000313" key="4">
    <source>
        <dbReference type="Proteomes" id="UP000254467"/>
    </source>
</evidence>
<keyword evidence="3" id="KW-0067">ATP-binding</keyword>
<evidence type="ECO:0000259" key="1">
    <source>
        <dbReference type="PROSITE" id="PS51192"/>
    </source>
</evidence>
<dbReference type="STRING" id="35756.GCA_001044155_02210"/>
<keyword evidence="3" id="KW-0547">Nucleotide-binding</keyword>
<keyword evidence="3" id="KW-0347">Helicase</keyword>
<dbReference type="InterPro" id="IPR058403">
    <property type="entry name" value="DUF8090"/>
</dbReference>
<dbReference type="InterPro" id="IPR001650">
    <property type="entry name" value="Helicase_C-like"/>
</dbReference>
<dbReference type="PROSITE" id="PS51192">
    <property type="entry name" value="HELICASE_ATP_BIND_1"/>
    <property type="match status" value="1"/>
</dbReference>
<sequence>MSTSKPALREGVEHGFVDRYVGSSAVFNPLLVANTDENTMLKAINEELSTAESFVFSVAFISSGGLSALKTALVNFKGTGKIITSDYLDFNEPAVLEELLEVPNVQTYVFTNKPHHAKGYIFRRSDYATSIVGSSNLTRTALISNREWNLRFSTHDDGDITDQLNRAIDAHLDEAEPLTTEWIEQYEARRVPPPQRFDPELPVTLASKGADEVIKPNAMQTEALEKLQLVLDNGEQRALIISATGTGKTILSALATQMYGPQRLLFVVHREQILEKAAYEFQRVLRCDESEIGFFVGSRRQLDHKYVFATIQSLSHPETLARISPKEFDFIIIDEVHRSGADTYRRVINHFRPEFLLGLTATPERTDGFNIFELFDHNVPYEIRLRSALESHMLVPFDYYGVTDYQSATNGTPNDKSSIDELVDEDRVDYIVSTLEKYGFSRGVKGLFFCSRNDEASKLSEALNGRIVYGNPLRTVALSGDDPVEKREETIAQLEAGKIDYILTVDIFNEGIDIPSINQIVMLRATQSSIIFTQQLGRGLRIAEGKRSLRVIDFIGNYANNYLIPIALTGDRSGVKESVRETIRKANRSHFAGMSTISFDEVATQRILESLEKVNLLDKRRAKEAITNLTHRLGGIPRLIDFEYHESTNPALLASKWGNYWSLLHSLKLVDQAPLAKEKCFLDFLHGEILNGKRPQEALVLRELLSTRQAPTEDIAAMLAAGGYRIDNDALRSIARVLDLSFFTTAQQKKYGELPVVTVDSAGTWRLGEDFAALYDSYNPSDRFNPISFRDHIDDFIETTLLLNRKHYDKSGTLVVGKTYTRRDTCRLLNWPSNQESTVYGYKTDKATMTCPIFVTYHKGSDIEASVDYGDEFIDQSTMHWFTRNNRTLESKELEPILGNKAELHLFVMREDADDGDFYYLGQVKSDNAQQTTMKGKEGAELDVVTTDLNLKVPISPELFAALTAPKTAAVAP</sequence>
<dbReference type="PANTHER" id="PTHR47396:SF1">
    <property type="entry name" value="ATP-DEPENDENT HELICASE IRC3-RELATED"/>
    <property type="match status" value="1"/>
</dbReference>
<feature type="domain" description="Helicase ATP-binding" evidence="1">
    <location>
        <begin position="229"/>
        <end position="381"/>
    </location>
</feature>
<dbReference type="InterPro" id="IPR025202">
    <property type="entry name" value="PLD-like_dom"/>
</dbReference>
<dbReference type="GO" id="GO:0005524">
    <property type="term" value="F:ATP binding"/>
    <property type="evidence" value="ECO:0007669"/>
    <property type="project" value="InterPro"/>
</dbReference>
<organism evidence="3 4">
    <name type="scientific">Corynebacterium pilosum</name>
    <dbReference type="NCBI Taxonomy" id="35756"/>
    <lineage>
        <taxon>Bacteria</taxon>
        <taxon>Bacillati</taxon>
        <taxon>Actinomycetota</taxon>
        <taxon>Actinomycetes</taxon>
        <taxon>Mycobacteriales</taxon>
        <taxon>Corynebacteriaceae</taxon>
        <taxon>Corynebacterium</taxon>
    </lineage>
</organism>
<dbReference type="SUPFAM" id="SSF56024">
    <property type="entry name" value="Phospholipase D/nuclease"/>
    <property type="match status" value="1"/>
</dbReference>
<dbReference type="InterPro" id="IPR027417">
    <property type="entry name" value="P-loop_NTPase"/>
</dbReference>
<keyword evidence="3" id="KW-0378">Hydrolase</keyword>
<dbReference type="Gene3D" id="3.30.870.10">
    <property type="entry name" value="Endonuclease Chain A"/>
    <property type="match status" value="1"/>
</dbReference>
<dbReference type="GO" id="GO:0004386">
    <property type="term" value="F:helicase activity"/>
    <property type="evidence" value="ECO:0007669"/>
    <property type="project" value="UniProtKB-KW"/>
</dbReference>
<dbReference type="EMBL" id="UFXQ01000001">
    <property type="protein sequence ID" value="STC70180.1"/>
    <property type="molecule type" value="Genomic_DNA"/>
</dbReference>
<dbReference type="Gene3D" id="3.40.50.300">
    <property type="entry name" value="P-loop containing nucleotide triphosphate hydrolases"/>
    <property type="match status" value="2"/>
</dbReference>
<feature type="domain" description="Helicase C-terminal" evidence="2">
    <location>
        <begin position="426"/>
        <end position="587"/>
    </location>
</feature>
<dbReference type="CDD" id="cd18799">
    <property type="entry name" value="SF2_C_EcoAI-like"/>
    <property type="match status" value="1"/>
</dbReference>
<dbReference type="Pfam" id="PF11907">
    <property type="entry name" value="DUF3427"/>
    <property type="match status" value="1"/>
</dbReference>
<dbReference type="PANTHER" id="PTHR47396">
    <property type="entry name" value="TYPE I RESTRICTION ENZYME ECOKI R PROTEIN"/>
    <property type="match status" value="1"/>
</dbReference>
<dbReference type="SMART" id="SM00490">
    <property type="entry name" value="HELICc"/>
    <property type="match status" value="1"/>
</dbReference>
<reference evidence="3 4" key="1">
    <citation type="submission" date="2018-06" db="EMBL/GenBank/DDBJ databases">
        <authorList>
            <consortium name="Pathogen Informatics"/>
            <person name="Doyle S."/>
        </authorList>
    </citation>
    <scope>NUCLEOTIDE SEQUENCE [LARGE SCALE GENOMIC DNA]</scope>
    <source>
        <strain evidence="3 4">NCTC11862</strain>
    </source>
</reference>
<dbReference type="InterPro" id="IPR050742">
    <property type="entry name" value="Helicase_Restrict-Modif_Enz"/>
</dbReference>
<dbReference type="RefSeq" id="WP_018580893.1">
    <property type="nucleotide sequence ID" value="NZ_UFXQ01000001.1"/>
</dbReference>
<dbReference type="InterPro" id="IPR006935">
    <property type="entry name" value="Helicase/UvrB_N"/>
</dbReference>
<proteinExistence type="predicted"/>
<dbReference type="REBASE" id="429654">
    <property type="entry name" value="Cpi11862ORF1989P"/>
</dbReference>
<accession>A0A376CP11</accession>
<name>A0A376CP11_9CORY</name>